<name>A0A9W7L0X2_9STRA</name>
<dbReference type="Pfam" id="PF00400">
    <property type="entry name" value="WD40"/>
    <property type="match status" value="4"/>
</dbReference>
<accession>A0A9W7L0X2</accession>
<dbReference type="EMBL" id="BRYA01000506">
    <property type="protein sequence ID" value="GMI20233.1"/>
    <property type="molecule type" value="Genomic_DNA"/>
</dbReference>
<evidence type="ECO:0000313" key="9">
    <source>
        <dbReference type="Proteomes" id="UP001165065"/>
    </source>
</evidence>
<feature type="compositionally biased region" description="Acidic residues" evidence="6">
    <location>
        <begin position="57"/>
        <end position="68"/>
    </location>
</feature>
<dbReference type="PROSITE" id="PS50294">
    <property type="entry name" value="WD_REPEATS_REGION"/>
    <property type="match status" value="2"/>
</dbReference>
<evidence type="ECO:0000256" key="5">
    <source>
        <dbReference type="PROSITE-ProRule" id="PRU00221"/>
    </source>
</evidence>
<comment type="subcellular location">
    <subcellularLocation>
        <location evidence="1">Nucleus</location>
        <location evidence="1">Nucleolus</location>
    </subcellularLocation>
</comment>
<gene>
    <name evidence="8" type="ORF">TrCOL_g5017</name>
</gene>
<dbReference type="InterPro" id="IPR020472">
    <property type="entry name" value="WD40_PAC1"/>
</dbReference>
<evidence type="ECO:0000259" key="7">
    <source>
        <dbReference type="Pfam" id="PF08154"/>
    </source>
</evidence>
<feature type="repeat" description="WD" evidence="5">
    <location>
        <begin position="373"/>
        <end position="415"/>
    </location>
</feature>
<evidence type="ECO:0000256" key="3">
    <source>
        <dbReference type="ARBA" id="ARBA00022737"/>
    </source>
</evidence>
<dbReference type="SMART" id="SM00320">
    <property type="entry name" value="WD40"/>
    <property type="match status" value="6"/>
</dbReference>
<dbReference type="InterPro" id="IPR001680">
    <property type="entry name" value="WD40_rpt"/>
</dbReference>
<evidence type="ECO:0000256" key="2">
    <source>
        <dbReference type="ARBA" id="ARBA00022574"/>
    </source>
</evidence>
<evidence type="ECO:0000256" key="4">
    <source>
        <dbReference type="ARBA" id="ARBA00023242"/>
    </source>
</evidence>
<keyword evidence="4" id="KW-0539">Nucleus</keyword>
<dbReference type="AlphaFoldDB" id="A0A9W7L0X2"/>
<protein>
    <recommendedName>
        <fullName evidence="7">NLE domain-containing protein</fullName>
    </recommendedName>
</protein>
<dbReference type="PROSITE" id="PS50082">
    <property type="entry name" value="WD_REPEATS_2"/>
    <property type="match status" value="3"/>
</dbReference>
<evidence type="ECO:0000313" key="8">
    <source>
        <dbReference type="EMBL" id="GMI20233.1"/>
    </source>
</evidence>
<evidence type="ECO:0000256" key="6">
    <source>
        <dbReference type="SAM" id="MobiDB-lite"/>
    </source>
</evidence>
<dbReference type="Proteomes" id="UP001165065">
    <property type="component" value="Unassembled WGS sequence"/>
</dbReference>
<dbReference type="PANTHER" id="PTHR19855">
    <property type="entry name" value="WD40 REPEAT PROTEIN 12, 37"/>
    <property type="match status" value="1"/>
</dbReference>
<dbReference type="InterPro" id="IPR015943">
    <property type="entry name" value="WD40/YVTN_repeat-like_dom_sf"/>
</dbReference>
<feature type="repeat" description="WD" evidence="5">
    <location>
        <begin position="280"/>
        <end position="321"/>
    </location>
</feature>
<dbReference type="Gene3D" id="2.130.10.10">
    <property type="entry name" value="YVTN repeat-like/Quinoprotein amine dehydrogenase"/>
    <property type="match status" value="1"/>
</dbReference>
<dbReference type="SUPFAM" id="SSF50978">
    <property type="entry name" value="WD40 repeat-like"/>
    <property type="match status" value="1"/>
</dbReference>
<comment type="caution">
    <text evidence="8">The sequence shown here is derived from an EMBL/GenBank/DDBJ whole genome shotgun (WGS) entry which is preliminary data.</text>
</comment>
<proteinExistence type="predicted"/>
<dbReference type="InterPro" id="IPR019775">
    <property type="entry name" value="WD40_repeat_CS"/>
</dbReference>
<feature type="region of interest" description="Disordered" evidence="6">
    <location>
        <begin position="55"/>
        <end position="77"/>
    </location>
</feature>
<dbReference type="InterPro" id="IPR012972">
    <property type="entry name" value="NLE"/>
</dbReference>
<evidence type="ECO:0000256" key="1">
    <source>
        <dbReference type="ARBA" id="ARBA00004604"/>
    </source>
</evidence>
<keyword evidence="3" id="KW-0677">Repeat</keyword>
<reference evidence="9" key="1">
    <citation type="journal article" date="2023" name="Commun. Biol.">
        <title>Genome analysis of Parmales, the sister group of diatoms, reveals the evolutionary specialization of diatoms from phago-mixotrophs to photoautotrophs.</title>
        <authorList>
            <person name="Ban H."/>
            <person name="Sato S."/>
            <person name="Yoshikawa S."/>
            <person name="Yamada K."/>
            <person name="Nakamura Y."/>
            <person name="Ichinomiya M."/>
            <person name="Sato N."/>
            <person name="Blanc-Mathieu R."/>
            <person name="Endo H."/>
            <person name="Kuwata A."/>
            <person name="Ogata H."/>
        </authorList>
    </citation>
    <scope>NUCLEOTIDE SEQUENCE [LARGE SCALE GENOMIC DNA]</scope>
</reference>
<feature type="domain" description="NLE" evidence="7">
    <location>
        <begin position="15"/>
        <end position="98"/>
    </location>
</feature>
<dbReference type="PRINTS" id="PR00320">
    <property type="entry name" value="GPROTEINBRPT"/>
</dbReference>
<dbReference type="PROSITE" id="PS00678">
    <property type="entry name" value="WD_REPEATS_1"/>
    <property type="match status" value="1"/>
</dbReference>
<dbReference type="InterPro" id="IPR036322">
    <property type="entry name" value="WD40_repeat_dom_sf"/>
</dbReference>
<feature type="repeat" description="WD" evidence="5">
    <location>
        <begin position="212"/>
        <end position="253"/>
    </location>
</feature>
<dbReference type="Pfam" id="PF08154">
    <property type="entry name" value="NLE"/>
    <property type="match status" value="1"/>
</dbReference>
<dbReference type="PANTHER" id="PTHR19855:SF11">
    <property type="entry name" value="RIBOSOME BIOGENESIS PROTEIN WDR12"/>
    <property type="match status" value="1"/>
</dbReference>
<dbReference type="OrthoDB" id="10251381at2759"/>
<dbReference type="GO" id="GO:0005730">
    <property type="term" value="C:nucleolus"/>
    <property type="evidence" value="ECO:0007669"/>
    <property type="project" value="UniProtKB-SubCell"/>
</dbReference>
<organism evidence="8 9">
    <name type="scientific">Triparma columacea</name>
    <dbReference type="NCBI Taxonomy" id="722753"/>
    <lineage>
        <taxon>Eukaryota</taxon>
        <taxon>Sar</taxon>
        <taxon>Stramenopiles</taxon>
        <taxon>Ochrophyta</taxon>
        <taxon>Bolidophyceae</taxon>
        <taxon>Parmales</taxon>
        <taxon>Triparmaceae</taxon>
        <taxon>Triparma</taxon>
    </lineage>
</organism>
<keyword evidence="9" id="KW-1185">Reference proteome</keyword>
<sequence length="456" mass="48915">MSDDEMDVESGGVKVRVQLNSLVPEYTVPKDAIAVPSEVRKSGLSKVVNYLLGNVEGNDDSSDSDSDSNDGTTPSDRSVDFDFLIKNRFLRTSVSSYMRANNISAESVLQIDFMPKASRPENQGESEALPDWVSGLYFDTGTLFSACYDGTLRAMGGDKLGITSSLAAHSAPIRCIGGNGQGLLATGGHDQQLLVHEYLANKKSLATAYICAEGHTSSIESVAWCKGEGRLASGDFSGRLCLWDVAAASAQTPSSNKRQKISSETSKGTSPDVLQSIFSTPLHTSSISGLAWSSDKSAMITGSHDYSVRVFDVEAQGPSLTLNCNRVVTCLAKSFFSDVVATGHPDTQIKLWDMRMKRNGSDDSVITADNTLRPSHKSWISCISFDPNKSYNVSSASHDGTLKTWDVRCSLPLHTIKGHVGKIGRDGEKGKALAVAYGNDDNIYSGGSDGEVKRFC</sequence>
<keyword evidence="2 5" id="KW-0853">WD repeat</keyword>
<feature type="region of interest" description="Disordered" evidence="6">
    <location>
        <begin position="253"/>
        <end position="272"/>
    </location>
</feature>